<dbReference type="KEGG" id="pbr:PB2503_05342"/>
<dbReference type="AlphaFoldDB" id="E0TG99"/>
<accession>E0TG99</accession>
<dbReference type="RefSeq" id="WP_013300116.1">
    <property type="nucleotide sequence ID" value="NC_014414.1"/>
</dbReference>
<dbReference type="InterPro" id="IPR045851">
    <property type="entry name" value="AMP-bd_C_sf"/>
</dbReference>
<dbReference type="OrthoDB" id="9787658at2"/>
<proteinExistence type="predicted"/>
<reference evidence="1 2" key="2">
    <citation type="journal article" date="2011" name="J. Bacteriol.">
        <title>Complete genome sequence of strain HTCC2503T of Parvularcula bermudensis, the type species of the order "Parvularculales" in the class Alphaproteobacteria.</title>
        <authorList>
            <person name="Oh H.M."/>
            <person name="Kang I."/>
            <person name="Vergin K.L."/>
            <person name="Kang D."/>
            <person name="Rhee K.H."/>
            <person name="Giovannoni S.J."/>
            <person name="Cho J.C."/>
        </authorList>
    </citation>
    <scope>NUCLEOTIDE SEQUENCE [LARGE SCALE GENOMIC DNA]</scope>
    <source>
        <strain evidence="2">ATCC BAA-594 / HTCC2503 / KCTC 12087</strain>
    </source>
</reference>
<gene>
    <name evidence="1" type="ordered locus">PB2503_05342</name>
</gene>
<dbReference type="Proteomes" id="UP000001302">
    <property type="component" value="Chromosome"/>
</dbReference>
<dbReference type="eggNOG" id="COG0318">
    <property type="taxonomic scope" value="Bacteria"/>
</dbReference>
<evidence type="ECO:0000313" key="1">
    <source>
        <dbReference type="EMBL" id="ADM09142.1"/>
    </source>
</evidence>
<keyword evidence="2" id="KW-1185">Reference proteome</keyword>
<name>E0TG99_PARBH</name>
<dbReference type="Gene3D" id="3.30.300.30">
    <property type="match status" value="1"/>
</dbReference>
<dbReference type="HOGENOM" id="CLU_660180_0_0_5"/>
<evidence type="ECO:0000313" key="2">
    <source>
        <dbReference type="Proteomes" id="UP000001302"/>
    </source>
</evidence>
<dbReference type="GO" id="GO:0016874">
    <property type="term" value="F:ligase activity"/>
    <property type="evidence" value="ECO:0007669"/>
    <property type="project" value="UniProtKB-KW"/>
</dbReference>
<dbReference type="SUPFAM" id="SSF56801">
    <property type="entry name" value="Acetyl-CoA synthetase-like"/>
    <property type="match status" value="1"/>
</dbReference>
<keyword evidence="1" id="KW-0436">Ligase</keyword>
<organism evidence="1 2">
    <name type="scientific">Parvularcula bermudensis (strain ATCC BAA-594 / HTCC2503 / KCTC 12087)</name>
    <dbReference type="NCBI Taxonomy" id="314260"/>
    <lineage>
        <taxon>Bacteria</taxon>
        <taxon>Pseudomonadati</taxon>
        <taxon>Pseudomonadota</taxon>
        <taxon>Alphaproteobacteria</taxon>
        <taxon>Parvularculales</taxon>
        <taxon>Parvularculaceae</taxon>
        <taxon>Parvularcula</taxon>
    </lineage>
</organism>
<dbReference type="Gene3D" id="3.40.50.12780">
    <property type="entry name" value="N-terminal domain of ligase-like"/>
    <property type="match status" value="1"/>
</dbReference>
<dbReference type="InterPro" id="IPR042099">
    <property type="entry name" value="ANL_N_sf"/>
</dbReference>
<protein>
    <submittedName>
        <fullName evidence="1">4-coumarate-CoA ligase, putative</fullName>
    </submittedName>
</protein>
<sequence length="390" mass="43491">MDSFTIKEPDLVKISASLTADELARRFGQYTETLTLSRWDADTPLGAGGVEATPEQRRACGLRFTQFFDLEAEALETNAEDRFGQWAARLFPLIRRRLTSFRFYPATPAGYVDTRHNADDIYQDAAAVASLIQGRRRVFSLVQADNLMGLVSSVLAPSLLRLEVVDGRGLGPDELAEAVQFGDLIIATPTLWRYLAETLPDLPDNVMGLTFGERFSPELARQLRSRGVGAMRELYGSTETGVVGWRDSPPDPFSLFRHWSRGEGSAIIRSSANGRPYKMLPMDDLSWTGPSQFDLGARRDGAIQIGGVNVFPTAIAATIAEHPMVSQCSVRVSQRPGALDRLITDIVLADDIDPDEKMAWSIDEWCRRRLRPTERPRIYNFADQLPEDNH</sequence>
<dbReference type="EMBL" id="CP002156">
    <property type="protein sequence ID" value="ADM09142.1"/>
    <property type="molecule type" value="Genomic_DNA"/>
</dbReference>
<reference evidence="2" key="1">
    <citation type="submission" date="2010-08" db="EMBL/GenBank/DDBJ databases">
        <title>Genome sequence of Parvularcula bermudensis HTCC2503.</title>
        <authorList>
            <person name="Kang D.-M."/>
            <person name="Oh H.-M."/>
            <person name="Cho J.-C."/>
        </authorList>
    </citation>
    <scope>NUCLEOTIDE SEQUENCE [LARGE SCALE GENOMIC DNA]</scope>
    <source>
        <strain evidence="2">ATCC BAA-594 / HTCC2503 / KCTC 12087</strain>
    </source>
</reference>
<dbReference type="STRING" id="314260.PB2503_05342"/>